<organism evidence="3">
    <name type="scientific">freshwater metagenome</name>
    <dbReference type="NCBI Taxonomy" id="449393"/>
    <lineage>
        <taxon>unclassified sequences</taxon>
        <taxon>metagenomes</taxon>
        <taxon>ecological metagenomes</taxon>
    </lineage>
</organism>
<dbReference type="Gene3D" id="3.40.605.10">
    <property type="entry name" value="Aldehyde Dehydrogenase, Chain A, domain 1"/>
    <property type="match status" value="1"/>
</dbReference>
<dbReference type="InterPro" id="IPR016162">
    <property type="entry name" value="Ald_DH_N"/>
</dbReference>
<feature type="domain" description="Aldehyde dehydrogenase" evidence="2">
    <location>
        <begin position="1"/>
        <end position="311"/>
    </location>
</feature>
<dbReference type="InterPro" id="IPR016161">
    <property type="entry name" value="Ald_DH/histidinol_DH"/>
</dbReference>
<protein>
    <submittedName>
        <fullName evidence="3">Unannotated protein</fullName>
    </submittedName>
</protein>
<proteinExistence type="predicted"/>
<dbReference type="FunFam" id="3.40.309.10:FF:000009">
    <property type="entry name" value="Aldehyde dehydrogenase A"/>
    <property type="match status" value="1"/>
</dbReference>
<name>A0A6J6G9L2_9ZZZZ</name>
<gene>
    <name evidence="3" type="ORF">UFOPK1788_00910</name>
</gene>
<dbReference type="InterPro" id="IPR016163">
    <property type="entry name" value="Ald_DH_C"/>
</dbReference>
<evidence type="ECO:0000256" key="1">
    <source>
        <dbReference type="ARBA" id="ARBA00023002"/>
    </source>
</evidence>
<evidence type="ECO:0000313" key="3">
    <source>
        <dbReference type="EMBL" id="CAB4598032.1"/>
    </source>
</evidence>
<dbReference type="PANTHER" id="PTHR11699">
    <property type="entry name" value="ALDEHYDE DEHYDROGENASE-RELATED"/>
    <property type="match status" value="1"/>
</dbReference>
<dbReference type="GO" id="GO:0016620">
    <property type="term" value="F:oxidoreductase activity, acting on the aldehyde or oxo group of donors, NAD or NADP as acceptor"/>
    <property type="evidence" value="ECO:0007669"/>
    <property type="project" value="InterPro"/>
</dbReference>
<sequence length="345" mass="36481">MPAILAGNTVVLLPDAATPRSADIIAEILAEAGLPEGVLTVVHGGGRVHGTDLINRADFIMFTGSTATGIIVAEQCATRLIGFSGEFGGKNPLLVLDDADVQRAAKGAVRASFSNSGQLCISTERAYVHTNVYDEFLETFVRETKAMTLGAGKDWDIDMAPLISSAQADRVMAHIDDAVAKGATVLAGGSRRPDISPNFVEPTILTGVTESMTLARNETFGPVISVYRVDSNDEAIERANDSEFGLNSSVWSRRLGPTVARSIRSGSVTINEGFSASFASHEAPMGGMKKSGVGRRHGSAGLLKYTDAQTVATQRIWGIAPLPGQSNEKFASLMTTAIGWLTKIR</sequence>
<accession>A0A6J6G9L2</accession>
<dbReference type="Gene3D" id="3.40.309.10">
    <property type="entry name" value="Aldehyde Dehydrogenase, Chain A, domain 2"/>
    <property type="match status" value="1"/>
</dbReference>
<dbReference type="InterPro" id="IPR015590">
    <property type="entry name" value="Aldehyde_DH_dom"/>
</dbReference>
<evidence type="ECO:0000259" key="2">
    <source>
        <dbReference type="Pfam" id="PF00171"/>
    </source>
</evidence>
<dbReference type="Pfam" id="PF00171">
    <property type="entry name" value="Aldedh"/>
    <property type="match status" value="1"/>
</dbReference>
<reference evidence="3" key="1">
    <citation type="submission" date="2020-05" db="EMBL/GenBank/DDBJ databases">
        <authorList>
            <person name="Chiriac C."/>
            <person name="Salcher M."/>
            <person name="Ghai R."/>
            <person name="Kavagutti S V."/>
        </authorList>
    </citation>
    <scope>NUCLEOTIDE SEQUENCE</scope>
</reference>
<dbReference type="AlphaFoldDB" id="A0A6J6G9L2"/>
<dbReference type="SUPFAM" id="SSF53720">
    <property type="entry name" value="ALDH-like"/>
    <property type="match status" value="1"/>
</dbReference>
<dbReference type="EMBL" id="CAEZUE010000127">
    <property type="protein sequence ID" value="CAB4598032.1"/>
    <property type="molecule type" value="Genomic_DNA"/>
</dbReference>
<keyword evidence="1" id="KW-0560">Oxidoreductase</keyword>